<dbReference type="EnsemblMetazoa" id="AALFPA23_017385.R25373">
    <property type="protein sequence ID" value="AALFPA23_017385.P25373"/>
    <property type="gene ID" value="AALFPA23_017385"/>
</dbReference>
<feature type="region of interest" description="Disordered" evidence="1">
    <location>
        <begin position="193"/>
        <end position="218"/>
    </location>
</feature>
<reference evidence="3" key="1">
    <citation type="journal article" date="2015" name="Proc. Natl. Acad. Sci. U.S.A.">
        <title>Genome sequence of the Asian Tiger mosquito, Aedes albopictus, reveals insights into its biology, genetics, and evolution.</title>
        <authorList>
            <person name="Chen X.G."/>
            <person name="Jiang X."/>
            <person name="Gu J."/>
            <person name="Xu M."/>
            <person name="Wu Y."/>
            <person name="Deng Y."/>
            <person name="Zhang C."/>
            <person name="Bonizzoni M."/>
            <person name="Dermauw W."/>
            <person name="Vontas J."/>
            <person name="Armbruster P."/>
            <person name="Huang X."/>
            <person name="Yang Y."/>
            <person name="Zhang H."/>
            <person name="He W."/>
            <person name="Peng H."/>
            <person name="Liu Y."/>
            <person name="Wu K."/>
            <person name="Chen J."/>
            <person name="Lirakis M."/>
            <person name="Topalis P."/>
            <person name="Van Leeuwen T."/>
            <person name="Hall A.B."/>
            <person name="Jiang X."/>
            <person name="Thorpe C."/>
            <person name="Mueller R.L."/>
            <person name="Sun C."/>
            <person name="Waterhouse R.M."/>
            <person name="Yan G."/>
            <person name="Tu Z.J."/>
            <person name="Fang X."/>
            <person name="James A.A."/>
        </authorList>
    </citation>
    <scope>NUCLEOTIDE SEQUENCE [LARGE SCALE GENOMIC DNA]</scope>
    <source>
        <strain evidence="3">Foshan</strain>
    </source>
</reference>
<evidence type="ECO:0000313" key="2">
    <source>
        <dbReference type="EnsemblMetazoa" id="AALFPA23_017385.P25373"/>
    </source>
</evidence>
<organism evidence="2 3">
    <name type="scientific">Aedes albopictus</name>
    <name type="common">Asian tiger mosquito</name>
    <name type="synonym">Stegomyia albopicta</name>
    <dbReference type="NCBI Taxonomy" id="7160"/>
    <lineage>
        <taxon>Eukaryota</taxon>
        <taxon>Metazoa</taxon>
        <taxon>Ecdysozoa</taxon>
        <taxon>Arthropoda</taxon>
        <taxon>Hexapoda</taxon>
        <taxon>Insecta</taxon>
        <taxon>Pterygota</taxon>
        <taxon>Neoptera</taxon>
        <taxon>Endopterygota</taxon>
        <taxon>Diptera</taxon>
        <taxon>Nematocera</taxon>
        <taxon>Culicoidea</taxon>
        <taxon>Culicidae</taxon>
        <taxon>Culicinae</taxon>
        <taxon>Aedini</taxon>
        <taxon>Aedes</taxon>
        <taxon>Stegomyia</taxon>
    </lineage>
</organism>
<name>A0ABM1ZD49_AEDAL</name>
<protein>
    <submittedName>
        <fullName evidence="2">Uncharacterized protein</fullName>
    </submittedName>
</protein>
<accession>A0ABM1ZD49</accession>
<dbReference type="GeneID" id="109420785"/>
<sequence length="456" mass="52222">MISTDAEGIEDMETFTMLDETDFNRLHLNTGQRKKIQKFQRMTRGNPKDATEEPAEPVDYEEVEYIEQDETSVSLEKEFDIDLIFQQTEDGRAIIESLKEQHSVTHSLVTSITKVLGEYLIYRFGYHPSVHHKDVVAKSLVSKYPVLKSESADVPQAVWFYPNGRGYGKHGGKLHYHIEYMVKKDKKQVRHSKAVADAAQELSSSSDPTTSSGESDSTDLADTINKLKFVVPSKESYKIIRNDWIKTMTMRNEIRQKNPGSYDELIEMFPLSTSFDGLLIDLDFVEMFPSATNGIEDWNALQDKIVQKFNHLQTTVCDHFIRSLLIIREKNPSRGVKRVNKGSQKIVNLLERVVEWINPEDDIDQFAAGYRATDSPVLIIKGPMYSAGETYIRIGKRVFTSGSEIQNGFFTMIKAHYFFHLKFEPSLSNFYSFFLSEVFHVAKPSTTVNGFMLQLK</sequence>
<proteinExistence type="predicted"/>
<keyword evidence="3" id="KW-1185">Reference proteome</keyword>
<evidence type="ECO:0000313" key="3">
    <source>
        <dbReference type="Proteomes" id="UP000069940"/>
    </source>
</evidence>
<dbReference type="Proteomes" id="UP000069940">
    <property type="component" value="Unassembled WGS sequence"/>
</dbReference>
<evidence type="ECO:0000256" key="1">
    <source>
        <dbReference type="SAM" id="MobiDB-lite"/>
    </source>
</evidence>
<reference evidence="2" key="2">
    <citation type="submission" date="2025-05" db="UniProtKB">
        <authorList>
            <consortium name="EnsemblMetazoa"/>
        </authorList>
    </citation>
    <scope>IDENTIFICATION</scope>
    <source>
        <strain evidence="2">Foshan</strain>
    </source>
</reference>
<dbReference type="RefSeq" id="XP_062701002.1">
    <property type="nucleotide sequence ID" value="XM_062845018.1"/>
</dbReference>
<feature type="compositionally biased region" description="Low complexity" evidence="1">
    <location>
        <begin position="203"/>
        <end position="215"/>
    </location>
</feature>